<comment type="caution">
    <text evidence="1">The sequence shown here is derived from an EMBL/GenBank/DDBJ whole genome shotgun (WGS) entry which is preliminary data.</text>
</comment>
<accession>A0A317SXR9</accession>
<name>A0A317SXR9_9PEZI</name>
<gene>
    <name evidence="1" type="ORF">C7212DRAFT_342392</name>
</gene>
<organism evidence="1 2">
    <name type="scientific">Tuber magnatum</name>
    <name type="common">white Piedmont truffle</name>
    <dbReference type="NCBI Taxonomy" id="42249"/>
    <lineage>
        <taxon>Eukaryota</taxon>
        <taxon>Fungi</taxon>
        <taxon>Dikarya</taxon>
        <taxon>Ascomycota</taxon>
        <taxon>Pezizomycotina</taxon>
        <taxon>Pezizomycetes</taxon>
        <taxon>Pezizales</taxon>
        <taxon>Tuberaceae</taxon>
        <taxon>Tuber</taxon>
    </lineage>
</organism>
<dbReference type="Proteomes" id="UP000246991">
    <property type="component" value="Unassembled WGS sequence"/>
</dbReference>
<dbReference type="AlphaFoldDB" id="A0A317SXR9"/>
<keyword evidence="2" id="KW-1185">Reference proteome</keyword>
<evidence type="ECO:0000313" key="2">
    <source>
        <dbReference type="Proteomes" id="UP000246991"/>
    </source>
</evidence>
<reference evidence="1 2" key="1">
    <citation type="submission" date="2018-03" db="EMBL/GenBank/DDBJ databases">
        <title>Genomes of Pezizomycetes fungi and the evolution of truffles.</title>
        <authorList>
            <person name="Murat C."/>
            <person name="Payen T."/>
            <person name="Noel B."/>
            <person name="Kuo A."/>
            <person name="Martin F.M."/>
        </authorList>
    </citation>
    <scope>NUCLEOTIDE SEQUENCE [LARGE SCALE GENOMIC DNA]</scope>
    <source>
        <strain evidence="1">091103-1</strain>
    </source>
</reference>
<proteinExistence type="predicted"/>
<dbReference type="EMBL" id="PYWC01000018">
    <property type="protein sequence ID" value="PWW77971.1"/>
    <property type="molecule type" value="Genomic_DNA"/>
</dbReference>
<evidence type="ECO:0000313" key="1">
    <source>
        <dbReference type="EMBL" id="PWW77971.1"/>
    </source>
</evidence>
<protein>
    <submittedName>
        <fullName evidence="1">Uncharacterized protein</fullName>
    </submittedName>
</protein>
<sequence length="167" mass="18551">MLGTRIHLGAKDSFRVYPAQHENCCGDRLSDLNKNPTSGFQQTIVDKTFDEEALQQRRLTEATVVTSETVLLLREEWERVDVAKTAWIANRWVRLLKTVSAARTAAPLGTSGGERRGAFTLVMVEAVGRDEVEDLWEAVEELEVGGESGSEDSGGVIGDVIRVRRRH</sequence>